<keyword evidence="5" id="KW-0597">Phosphoprotein</keyword>
<dbReference type="KEGG" id="nak:EH165_13375"/>
<dbReference type="GO" id="GO:0004721">
    <property type="term" value="F:phosphoprotein phosphatase activity"/>
    <property type="evidence" value="ECO:0007669"/>
    <property type="project" value="TreeGrafter"/>
</dbReference>
<comment type="subcellular location">
    <subcellularLocation>
        <location evidence="2">Cell membrane</location>
    </subcellularLocation>
</comment>
<accession>A0A3G8ZP11</accession>
<dbReference type="Proteomes" id="UP000268084">
    <property type="component" value="Chromosome"/>
</dbReference>
<keyword evidence="8 15" id="KW-0418">Kinase</keyword>
<evidence type="ECO:0000256" key="1">
    <source>
        <dbReference type="ARBA" id="ARBA00000085"/>
    </source>
</evidence>
<evidence type="ECO:0000256" key="3">
    <source>
        <dbReference type="ARBA" id="ARBA00012438"/>
    </source>
</evidence>
<comment type="catalytic activity">
    <reaction evidence="1">
        <text>ATP + protein L-histidine = ADP + protein N-phospho-L-histidine.</text>
        <dbReference type="EC" id="2.7.13.3"/>
    </reaction>
</comment>
<protein>
    <recommendedName>
        <fullName evidence="12">Sensor-like histidine kinase SenX3</fullName>
        <ecNumber evidence="3">2.7.13.3</ecNumber>
    </recommendedName>
</protein>
<keyword evidence="13" id="KW-0812">Transmembrane</keyword>
<sequence length="389" mass="40674">MNAAVAIVFAVLGILLGWIGALLVVRRSTPDLIPDTTVRDKYAHTVLAESRTGYAILDSENHVLLANARAGELGVVRAGMADRRILDAAERAALSGDVIDVQLADRSGRGGPSVIQAEVRALSDGSVFVVVADESAAARVEAIRRDFIANVSHELKTPIGSISLLAEAVMDGSDEPEMVRKFAGKMVRESTRLGALVTELIALSRLQGGETQLDHSVVEVDSVIGDVLNRTATIAEAAGVDVSVGGTEGLLITGDRTLLVTALTNLVDNAIHYSPAATPVSISRVSREGGVEISVTDRGTGIAAAHQERVFERFFRADPARSRNTGGTGLGLAIVKHVAANHGGEVTLFSRVGIGSTFTLKLPSTSGSPDAVTHKPVTRATINGVQGEM</sequence>
<dbReference type="FunFam" id="1.10.287.130:FF:000008">
    <property type="entry name" value="Two-component sensor histidine kinase"/>
    <property type="match status" value="1"/>
</dbReference>
<evidence type="ECO:0000256" key="13">
    <source>
        <dbReference type="SAM" id="Phobius"/>
    </source>
</evidence>
<keyword evidence="10" id="KW-0902">Two-component regulatory system</keyword>
<gene>
    <name evidence="15" type="ORF">EH165_13375</name>
</gene>
<keyword evidence="16" id="KW-1185">Reference proteome</keyword>
<dbReference type="SMART" id="SM00387">
    <property type="entry name" value="HATPase_c"/>
    <property type="match status" value="1"/>
</dbReference>
<reference evidence="15 16" key="2">
    <citation type="submission" date="2018-12" db="EMBL/GenBank/DDBJ databases">
        <title>Nakamurella antarcticus sp. nov., isolated from Antarctica South Shetland Islands soil.</title>
        <authorList>
            <person name="Peng F."/>
        </authorList>
    </citation>
    <scope>NUCLEOTIDE SEQUENCE [LARGE SCALE GENOMIC DNA]</scope>
    <source>
        <strain evidence="15 16">S14-144</strain>
    </source>
</reference>
<evidence type="ECO:0000256" key="2">
    <source>
        <dbReference type="ARBA" id="ARBA00004236"/>
    </source>
</evidence>
<evidence type="ECO:0000313" key="15">
    <source>
        <dbReference type="EMBL" id="AZI58990.1"/>
    </source>
</evidence>
<keyword evidence="11 13" id="KW-0472">Membrane</keyword>
<keyword evidence="7" id="KW-0547">Nucleotide-binding</keyword>
<feature type="domain" description="Histidine kinase" evidence="14">
    <location>
        <begin position="150"/>
        <end position="366"/>
    </location>
</feature>
<dbReference type="PRINTS" id="PR00344">
    <property type="entry name" value="BCTRLSENSOR"/>
</dbReference>
<keyword evidence="4" id="KW-1003">Cell membrane</keyword>
<dbReference type="Pfam" id="PF00512">
    <property type="entry name" value="HisKA"/>
    <property type="match status" value="1"/>
</dbReference>
<evidence type="ECO:0000256" key="10">
    <source>
        <dbReference type="ARBA" id="ARBA00023012"/>
    </source>
</evidence>
<dbReference type="InterPro" id="IPR050351">
    <property type="entry name" value="BphY/WalK/GraS-like"/>
</dbReference>
<evidence type="ECO:0000256" key="12">
    <source>
        <dbReference type="ARBA" id="ARBA00039401"/>
    </source>
</evidence>
<dbReference type="PANTHER" id="PTHR45453">
    <property type="entry name" value="PHOSPHATE REGULON SENSOR PROTEIN PHOR"/>
    <property type="match status" value="1"/>
</dbReference>
<feature type="transmembrane region" description="Helical" evidence="13">
    <location>
        <begin position="6"/>
        <end position="25"/>
    </location>
</feature>
<dbReference type="Gene3D" id="3.30.565.10">
    <property type="entry name" value="Histidine kinase-like ATPase, C-terminal domain"/>
    <property type="match status" value="1"/>
</dbReference>
<evidence type="ECO:0000256" key="5">
    <source>
        <dbReference type="ARBA" id="ARBA00022553"/>
    </source>
</evidence>
<dbReference type="InterPro" id="IPR005467">
    <property type="entry name" value="His_kinase_dom"/>
</dbReference>
<dbReference type="InterPro" id="IPR004358">
    <property type="entry name" value="Sig_transdc_His_kin-like_C"/>
</dbReference>
<evidence type="ECO:0000313" key="16">
    <source>
        <dbReference type="Proteomes" id="UP000268084"/>
    </source>
</evidence>
<evidence type="ECO:0000256" key="8">
    <source>
        <dbReference type="ARBA" id="ARBA00022777"/>
    </source>
</evidence>
<dbReference type="GO" id="GO:0000155">
    <property type="term" value="F:phosphorelay sensor kinase activity"/>
    <property type="evidence" value="ECO:0007669"/>
    <property type="project" value="InterPro"/>
</dbReference>
<dbReference type="SMART" id="SM00388">
    <property type="entry name" value="HisKA"/>
    <property type="match status" value="1"/>
</dbReference>
<dbReference type="OrthoDB" id="9813151at2"/>
<dbReference type="InterPro" id="IPR036097">
    <property type="entry name" value="HisK_dim/P_sf"/>
</dbReference>
<dbReference type="GO" id="GO:0005524">
    <property type="term" value="F:ATP binding"/>
    <property type="evidence" value="ECO:0007669"/>
    <property type="project" value="UniProtKB-KW"/>
</dbReference>
<keyword evidence="13" id="KW-1133">Transmembrane helix</keyword>
<dbReference type="SUPFAM" id="SSF55874">
    <property type="entry name" value="ATPase domain of HSP90 chaperone/DNA topoisomerase II/histidine kinase"/>
    <property type="match status" value="1"/>
</dbReference>
<evidence type="ECO:0000256" key="9">
    <source>
        <dbReference type="ARBA" id="ARBA00022840"/>
    </source>
</evidence>
<dbReference type="InterPro" id="IPR036890">
    <property type="entry name" value="HATPase_C_sf"/>
</dbReference>
<organism evidence="15 16">
    <name type="scientific">Nakamurella antarctica</name>
    <dbReference type="NCBI Taxonomy" id="1902245"/>
    <lineage>
        <taxon>Bacteria</taxon>
        <taxon>Bacillati</taxon>
        <taxon>Actinomycetota</taxon>
        <taxon>Actinomycetes</taxon>
        <taxon>Nakamurellales</taxon>
        <taxon>Nakamurellaceae</taxon>
        <taxon>Nakamurella</taxon>
    </lineage>
</organism>
<dbReference type="InterPro" id="IPR003594">
    <property type="entry name" value="HATPase_dom"/>
</dbReference>
<dbReference type="SUPFAM" id="SSF47384">
    <property type="entry name" value="Homodimeric domain of signal transducing histidine kinase"/>
    <property type="match status" value="1"/>
</dbReference>
<dbReference type="PANTHER" id="PTHR45453:SF1">
    <property type="entry name" value="PHOSPHATE REGULON SENSOR PROTEIN PHOR"/>
    <property type="match status" value="1"/>
</dbReference>
<evidence type="ECO:0000256" key="4">
    <source>
        <dbReference type="ARBA" id="ARBA00022475"/>
    </source>
</evidence>
<name>A0A3G8ZP11_9ACTN</name>
<dbReference type="EC" id="2.7.13.3" evidence="3"/>
<dbReference type="CDD" id="cd00082">
    <property type="entry name" value="HisKA"/>
    <property type="match status" value="1"/>
</dbReference>
<dbReference type="PROSITE" id="PS50109">
    <property type="entry name" value="HIS_KIN"/>
    <property type="match status" value="1"/>
</dbReference>
<dbReference type="GO" id="GO:0016036">
    <property type="term" value="P:cellular response to phosphate starvation"/>
    <property type="evidence" value="ECO:0007669"/>
    <property type="project" value="TreeGrafter"/>
</dbReference>
<evidence type="ECO:0000256" key="6">
    <source>
        <dbReference type="ARBA" id="ARBA00022679"/>
    </source>
</evidence>
<dbReference type="GO" id="GO:0005886">
    <property type="term" value="C:plasma membrane"/>
    <property type="evidence" value="ECO:0007669"/>
    <property type="project" value="UniProtKB-SubCell"/>
</dbReference>
<keyword evidence="9" id="KW-0067">ATP-binding</keyword>
<dbReference type="Pfam" id="PF02518">
    <property type="entry name" value="HATPase_c"/>
    <property type="match status" value="1"/>
</dbReference>
<dbReference type="Gene3D" id="1.10.287.130">
    <property type="match status" value="1"/>
</dbReference>
<dbReference type="EMBL" id="CP034170">
    <property type="protein sequence ID" value="AZI58990.1"/>
    <property type="molecule type" value="Genomic_DNA"/>
</dbReference>
<evidence type="ECO:0000259" key="14">
    <source>
        <dbReference type="PROSITE" id="PS50109"/>
    </source>
</evidence>
<dbReference type="FunFam" id="3.30.565.10:FF:000023">
    <property type="entry name" value="PAS domain-containing sensor histidine kinase"/>
    <property type="match status" value="1"/>
</dbReference>
<dbReference type="RefSeq" id="WP_124799894.1">
    <property type="nucleotide sequence ID" value="NZ_CP034170.1"/>
</dbReference>
<reference evidence="15 16" key="1">
    <citation type="submission" date="2018-11" db="EMBL/GenBank/DDBJ databases">
        <authorList>
            <person name="Da X."/>
        </authorList>
    </citation>
    <scope>NUCLEOTIDE SEQUENCE [LARGE SCALE GENOMIC DNA]</scope>
    <source>
        <strain evidence="15 16">S14-144</strain>
    </source>
</reference>
<dbReference type="InterPro" id="IPR003661">
    <property type="entry name" value="HisK_dim/P_dom"/>
</dbReference>
<proteinExistence type="predicted"/>
<keyword evidence="6" id="KW-0808">Transferase</keyword>
<dbReference type="CDD" id="cd00075">
    <property type="entry name" value="HATPase"/>
    <property type="match status" value="1"/>
</dbReference>
<dbReference type="AlphaFoldDB" id="A0A3G8ZP11"/>
<evidence type="ECO:0000256" key="7">
    <source>
        <dbReference type="ARBA" id="ARBA00022741"/>
    </source>
</evidence>
<evidence type="ECO:0000256" key="11">
    <source>
        <dbReference type="ARBA" id="ARBA00023136"/>
    </source>
</evidence>